<proteinExistence type="predicted"/>
<comment type="caution">
    <text evidence="2">The sequence shown here is derived from an EMBL/GenBank/DDBJ whole genome shotgun (WGS) entry which is preliminary data.</text>
</comment>
<sequence length="111" mass="12097">MKLMRKGILTRIYAPMTIIQSLRESGVFSSVIAKAAQTTISKDNFLKSVESSNSTRNTRSEMLSSRKIDAGGVSQAIGRRILEVIDDSIPSAIPPLSPPDHDDTDTDFLTS</sequence>
<dbReference type="AlphaFoldDB" id="A0A392QF27"/>
<dbReference type="EMBL" id="LXQA010133392">
    <property type="protein sequence ID" value="MCI22971.1"/>
    <property type="molecule type" value="Genomic_DNA"/>
</dbReference>
<dbReference type="GO" id="GO:0030244">
    <property type="term" value="P:cellulose biosynthetic process"/>
    <property type="evidence" value="ECO:0007669"/>
    <property type="project" value="InterPro"/>
</dbReference>
<dbReference type="Proteomes" id="UP000265520">
    <property type="component" value="Unassembled WGS sequence"/>
</dbReference>
<name>A0A392QF27_9FABA</name>
<accession>A0A392QF27</accession>
<feature type="region of interest" description="Disordered" evidence="1">
    <location>
        <begin position="89"/>
        <end position="111"/>
    </location>
</feature>
<dbReference type="GO" id="GO:0009737">
    <property type="term" value="P:response to abscisic acid"/>
    <property type="evidence" value="ECO:0007669"/>
    <property type="project" value="InterPro"/>
</dbReference>
<organism evidence="2 3">
    <name type="scientific">Trifolium medium</name>
    <dbReference type="NCBI Taxonomy" id="97028"/>
    <lineage>
        <taxon>Eukaryota</taxon>
        <taxon>Viridiplantae</taxon>
        <taxon>Streptophyta</taxon>
        <taxon>Embryophyta</taxon>
        <taxon>Tracheophyta</taxon>
        <taxon>Spermatophyta</taxon>
        <taxon>Magnoliopsida</taxon>
        <taxon>eudicotyledons</taxon>
        <taxon>Gunneridae</taxon>
        <taxon>Pentapetalae</taxon>
        <taxon>rosids</taxon>
        <taxon>fabids</taxon>
        <taxon>Fabales</taxon>
        <taxon>Fabaceae</taxon>
        <taxon>Papilionoideae</taxon>
        <taxon>50 kb inversion clade</taxon>
        <taxon>NPAAA clade</taxon>
        <taxon>Hologalegina</taxon>
        <taxon>IRL clade</taxon>
        <taxon>Trifolieae</taxon>
        <taxon>Trifolium</taxon>
    </lineage>
</organism>
<protein>
    <submittedName>
        <fullName evidence="2">Elongation defective 1 protein ELD1 protein</fullName>
    </submittedName>
</protein>
<evidence type="ECO:0000313" key="3">
    <source>
        <dbReference type="Proteomes" id="UP000265520"/>
    </source>
</evidence>
<feature type="compositionally biased region" description="Acidic residues" evidence="1">
    <location>
        <begin position="102"/>
        <end position="111"/>
    </location>
</feature>
<keyword evidence="3" id="KW-1185">Reference proteome</keyword>
<evidence type="ECO:0000313" key="2">
    <source>
        <dbReference type="EMBL" id="MCI22971.1"/>
    </source>
</evidence>
<evidence type="ECO:0000256" key="1">
    <source>
        <dbReference type="SAM" id="MobiDB-lite"/>
    </source>
</evidence>
<reference evidence="2 3" key="1">
    <citation type="journal article" date="2018" name="Front. Plant Sci.">
        <title>Red Clover (Trifolium pratense) and Zigzag Clover (T. medium) - A Picture of Genomic Similarities and Differences.</title>
        <authorList>
            <person name="Dluhosova J."/>
            <person name="Istvanek J."/>
            <person name="Nedelnik J."/>
            <person name="Repkova J."/>
        </authorList>
    </citation>
    <scope>NUCLEOTIDE SEQUENCE [LARGE SCALE GENOMIC DNA]</scope>
    <source>
        <strain evidence="3">cv. 10/8</strain>
        <tissue evidence="2">Leaf</tissue>
    </source>
</reference>
<dbReference type="PANTHER" id="PTHR46701:SF6">
    <property type="entry name" value="GLYCOSYLTRANSFERASE FAMILY 92 PROTEIN"/>
    <property type="match status" value="1"/>
</dbReference>
<dbReference type="InterPro" id="IPR044224">
    <property type="entry name" value="KOBITO1-like"/>
</dbReference>
<dbReference type="PANTHER" id="PTHR46701">
    <property type="entry name" value="GLYCOSYLTRANSFERASE-LIKE KOBITO 1"/>
    <property type="match status" value="1"/>
</dbReference>